<dbReference type="SUPFAM" id="SSF54909">
    <property type="entry name" value="Dimeric alpha+beta barrel"/>
    <property type="match status" value="1"/>
</dbReference>
<accession>A0A9P4R0F7</accession>
<dbReference type="EMBL" id="ML996126">
    <property type="protein sequence ID" value="KAF2736299.1"/>
    <property type="molecule type" value="Genomic_DNA"/>
</dbReference>
<evidence type="ECO:0000313" key="3">
    <source>
        <dbReference type="EMBL" id="KAF2736299.1"/>
    </source>
</evidence>
<proteinExistence type="inferred from homology"/>
<evidence type="ECO:0000313" key="4">
    <source>
        <dbReference type="Proteomes" id="UP000799444"/>
    </source>
</evidence>
<reference evidence="3" key="1">
    <citation type="journal article" date="2020" name="Stud. Mycol.">
        <title>101 Dothideomycetes genomes: a test case for predicting lifestyles and emergence of pathogens.</title>
        <authorList>
            <person name="Haridas S."/>
            <person name="Albert R."/>
            <person name="Binder M."/>
            <person name="Bloem J."/>
            <person name="Labutti K."/>
            <person name="Salamov A."/>
            <person name="Andreopoulos B."/>
            <person name="Baker S."/>
            <person name="Barry K."/>
            <person name="Bills G."/>
            <person name="Bluhm B."/>
            <person name="Cannon C."/>
            <person name="Castanera R."/>
            <person name="Culley D."/>
            <person name="Daum C."/>
            <person name="Ezra D."/>
            <person name="Gonzalez J."/>
            <person name="Henrissat B."/>
            <person name="Kuo A."/>
            <person name="Liang C."/>
            <person name="Lipzen A."/>
            <person name="Lutzoni F."/>
            <person name="Magnuson J."/>
            <person name="Mondo S."/>
            <person name="Nolan M."/>
            <person name="Ohm R."/>
            <person name="Pangilinan J."/>
            <person name="Park H.-J."/>
            <person name="Ramirez L."/>
            <person name="Alfaro M."/>
            <person name="Sun H."/>
            <person name="Tritt A."/>
            <person name="Yoshinaga Y."/>
            <person name="Zwiers L.-H."/>
            <person name="Turgeon B."/>
            <person name="Goodwin S."/>
            <person name="Spatafora J."/>
            <person name="Crous P."/>
            <person name="Grigoriev I."/>
        </authorList>
    </citation>
    <scope>NUCLEOTIDE SEQUENCE</scope>
    <source>
        <strain evidence="3">CBS 125425</strain>
    </source>
</reference>
<dbReference type="GO" id="GO:0016491">
    <property type="term" value="F:oxidoreductase activity"/>
    <property type="evidence" value="ECO:0007669"/>
    <property type="project" value="InterPro"/>
</dbReference>
<organism evidence="3 4">
    <name type="scientific">Polyplosphaeria fusca</name>
    <dbReference type="NCBI Taxonomy" id="682080"/>
    <lineage>
        <taxon>Eukaryota</taxon>
        <taxon>Fungi</taxon>
        <taxon>Dikarya</taxon>
        <taxon>Ascomycota</taxon>
        <taxon>Pezizomycotina</taxon>
        <taxon>Dothideomycetes</taxon>
        <taxon>Pleosporomycetidae</taxon>
        <taxon>Pleosporales</taxon>
        <taxon>Tetraplosphaeriaceae</taxon>
        <taxon>Polyplosphaeria</taxon>
    </lineage>
</organism>
<gene>
    <name evidence="3" type="ORF">EJ04DRAFT_575442</name>
</gene>
<protein>
    <recommendedName>
        <fullName evidence="2">EthD domain-containing protein</fullName>
    </recommendedName>
</protein>
<name>A0A9P4R0F7_9PLEO</name>
<dbReference type="Proteomes" id="UP000799444">
    <property type="component" value="Unassembled WGS sequence"/>
</dbReference>
<dbReference type="Pfam" id="PF07110">
    <property type="entry name" value="EthD"/>
    <property type="match status" value="1"/>
</dbReference>
<feature type="domain" description="EthD" evidence="2">
    <location>
        <begin position="19"/>
        <end position="122"/>
    </location>
</feature>
<keyword evidence="4" id="KW-1185">Reference proteome</keyword>
<evidence type="ECO:0000259" key="2">
    <source>
        <dbReference type="Pfam" id="PF07110"/>
    </source>
</evidence>
<dbReference type="OrthoDB" id="3183782at2759"/>
<comment type="caution">
    <text evidence="3">The sequence shown here is derived from an EMBL/GenBank/DDBJ whole genome shotgun (WGS) entry which is preliminary data.</text>
</comment>
<evidence type="ECO:0000256" key="1">
    <source>
        <dbReference type="ARBA" id="ARBA00005986"/>
    </source>
</evidence>
<dbReference type="InterPro" id="IPR011008">
    <property type="entry name" value="Dimeric_a/b-barrel"/>
</dbReference>
<comment type="similarity">
    <text evidence="1">Belongs to the tpcK family.</text>
</comment>
<dbReference type="Gene3D" id="3.30.70.100">
    <property type="match status" value="1"/>
</dbReference>
<dbReference type="AlphaFoldDB" id="A0A9P4R0F7"/>
<sequence>MADSPAPSHIQILTYIKRKPSLTPAQFYDHWERTHGPKVIPWCEKHGIQRYQQIHVSGSMVPVPSTDSAPNALSTAALPTTPVEFDGIAMFLVPSLKQFTDAFKDPYYVNVIEPDEREMLDKEAPGSGVIASFQGRVAGMVEGGRNANAVHGGRFRGLWEEWEGRTGTA</sequence>
<dbReference type="InterPro" id="IPR009799">
    <property type="entry name" value="EthD_dom"/>
</dbReference>